<dbReference type="InterPro" id="IPR011990">
    <property type="entry name" value="TPR-like_helical_dom_sf"/>
</dbReference>
<dbReference type="PANTHER" id="PTHR47939:SF13">
    <property type="entry name" value="OS03G0201400 PROTEIN"/>
    <property type="match status" value="1"/>
</dbReference>
<dbReference type="InterPro" id="IPR002885">
    <property type="entry name" value="PPR_rpt"/>
</dbReference>
<dbReference type="Pfam" id="PF01535">
    <property type="entry name" value="PPR"/>
    <property type="match status" value="2"/>
</dbReference>
<dbReference type="Pfam" id="PF13041">
    <property type="entry name" value="PPR_2"/>
    <property type="match status" value="1"/>
</dbReference>
<evidence type="ECO:0000313" key="4">
    <source>
        <dbReference type="EMBL" id="VVA90538.1"/>
    </source>
</evidence>
<proteinExistence type="inferred from homology"/>
<evidence type="ECO:0000256" key="1">
    <source>
        <dbReference type="ARBA" id="ARBA00007626"/>
    </source>
</evidence>
<name>A0A565APJ3_9BRAS</name>
<dbReference type="EMBL" id="CABITT030000001">
    <property type="protein sequence ID" value="VVA90538.1"/>
    <property type="molecule type" value="Genomic_DNA"/>
</dbReference>
<dbReference type="PANTHER" id="PTHR47939">
    <property type="entry name" value="MEMBRANE-ASSOCIATED SALT-INDUCIBLE PROTEIN-LIKE"/>
    <property type="match status" value="1"/>
</dbReference>
<dbReference type="InterPro" id="IPR050667">
    <property type="entry name" value="PPR-containing_protein"/>
</dbReference>
<comment type="caution">
    <text evidence="4">The sequence shown here is derived from an EMBL/GenBank/DDBJ whole genome shotgun (WGS) entry which is preliminary data.</text>
</comment>
<reference evidence="4" key="1">
    <citation type="submission" date="2019-07" db="EMBL/GenBank/DDBJ databases">
        <authorList>
            <person name="Dittberner H."/>
        </authorList>
    </citation>
    <scope>NUCLEOTIDE SEQUENCE [LARGE SCALE GENOMIC DNA]</scope>
</reference>
<accession>A0A565APJ3</accession>
<gene>
    <name evidence="4" type="ORF">ANE_LOCUS983</name>
</gene>
<dbReference type="OrthoDB" id="185373at2759"/>
<organism evidence="4 5">
    <name type="scientific">Arabis nemorensis</name>
    <dbReference type="NCBI Taxonomy" id="586526"/>
    <lineage>
        <taxon>Eukaryota</taxon>
        <taxon>Viridiplantae</taxon>
        <taxon>Streptophyta</taxon>
        <taxon>Embryophyta</taxon>
        <taxon>Tracheophyta</taxon>
        <taxon>Spermatophyta</taxon>
        <taxon>Magnoliopsida</taxon>
        <taxon>eudicotyledons</taxon>
        <taxon>Gunneridae</taxon>
        <taxon>Pentapetalae</taxon>
        <taxon>rosids</taxon>
        <taxon>malvids</taxon>
        <taxon>Brassicales</taxon>
        <taxon>Brassicaceae</taxon>
        <taxon>Arabideae</taxon>
        <taxon>Arabis</taxon>
    </lineage>
</organism>
<keyword evidence="5" id="KW-1185">Reference proteome</keyword>
<keyword evidence="2" id="KW-0677">Repeat</keyword>
<evidence type="ECO:0000256" key="2">
    <source>
        <dbReference type="ARBA" id="ARBA00022737"/>
    </source>
</evidence>
<dbReference type="PROSITE" id="PS51375">
    <property type="entry name" value="PPR"/>
    <property type="match status" value="1"/>
</dbReference>
<comment type="similarity">
    <text evidence="1">Belongs to the PPR family. P subfamily.</text>
</comment>
<evidence type="ECO:0000313" key="5">
    <source>
        <dbReference type="Proteomes" id="UP000489600"/>
    </source>
</evidence>
<dbReference type="Proteomes" id="UP000489600">
    <property type="component" value="Unassembled WGS sequence"/>
</dbReference>
<evidence type="ECO:0008006" key="6">
    <source>
        <dbReference type="Google" id="ProtNLM"/>
    </source>
</evidence>
<sequence>MFDDGNPEQAIEFWKDQLRNGCPPYRITYTVLVELVCRYCGSTQAMEVLEDMAVEGCHPDIVTYNSLVNYNCRRGNLEEVALVIPLQHSSTFPLFPRPLIYGFCRANLVEEASQVLKETSNRGNGIRASTYRLVIQGLCKNKEMEMAIQVVEIVLTSGRKPDETILTAIIKGVEEM</sequence>
<evidence type="ECO:0000256" key="3">
    <source>
        <dbReference type="PROSITE-ProRule" id="PRU00708"/>
    </source>
</evidence>
<dbReference type="AlphaFoldDB" id="A0A565APJ3"/>
<protein>
    <recommendedName>
        <fullName evidence="6">Pentacotripeptide-repeat region of PRORP domain-containing protein</fullName>
    </recommendedName>
</protein>
<dbReference type="NCBIfam" id="TIGR00756">
    <property type="entry name" value="PPR"/>
    <property type="match status" value="1"/>
</dbReference>
<dbReference type="Gene3D" id="1.25.40.10">
    <property type="entry name" value="Tetratricopeptide repeat domain"/>
    <property type="match status" value="2"/>
</dbReference>
<feature type="repeat" description="PPR" evidence="3">
    <location>
        <begin position="127"/>
        <end position="161"/>
    </location>
</feature>